<sequence>MACDYIELANKGVQGLQPYQPGKPVEELERELGITDIVKLASNENPLGPSPQALAAIQAVLPELTRYPDGNGFRLKAALADKLGVEAAQITLGNGSNDVLEMIARSYLTAHSASVYSQHAFAVYPIVTQAIGAQHIAVPAKDWGHDLDAMAEAITDKTRVVFVANPNNPTGTWLTESEVRTFLNKVPPRVIVVLDEAYTEYVDKTDFPDGIALLKDYPNLVVTRTFSKAYGLAGLRIGYSVSNPEVADILNRIRQPFNANLAAQEAAIAALSDEDYLKRSVAVNAEGMAYLEGEFNRLGLGFIPSVGNFISVDVGQPAGPVDGALLREGVIVRSVAPYQMPDHLRVSIGTMDENRRFIEALEKVLGALSGEQS</sequence>
<evidence type="ECO:0000256" key="6">
    <source>
        <dbReference type="ARBA" id="ARBA00022679"/>
    </source>
</evidence>
<dbReference type="EC" id="2.6.1.9" evidence="9"/>
<protein>
    <recommendedName>
        <fullName evidence="9">Histidinol-phosphate aminotransferase</fullName>
        <ecNumber evidence="9">2.6.1.9</ecNumber>
    </recommendedName>
    <alternativeName>
        <fullName evidence="9">Imidazole acetol-phosphate transaminase</fullName>
    </alternativeName>
</protein>
<comment type="catalytic activity">
    <reaction evidence="8 9">
        <text>L-histidinol phosphate + 2-oxoglutarate = 3-(imidazol-4-yl)-2-oxopropyl phosphate + L-glutamate</text>
        <dbReference type="Rhea" id="RHEA:23744"/>
        <dbReference type="ChEBI" id="CHEBI:16810"/>
        <dbReference type="ChEBI" id="CHEBI:29985"/>
        <dbReference type="ChEBI" id="CHEBI:57766"/>
        <dbReference type="ChEBI" id="CHEBI:57980"/>
        <dbReference type="EC" id="2.6.1.9"/>
    </reaction>
</comment>
<dbReference type="AlphaFoldDB" id="A0A839IL65"/>
<keyword evidence="9" id="KW-0028">Amino-acid biosynthesis</keyword>
<dbReference type="InterPro" id="IPR001917">
    <property type="entry name" value="Aminotrans_II_pyridoxalP_BS"/>
</dbReference>
<proteinExistence type="inferred from homology"/>
<dbReference type="EMBL" id="JACJFM010000002">
    <property type="protein sequence ID" value="MBB1485454.1"/>
    <property type="molecule type" value="Genomic_DNA"/>
</dbReference>
<comment type="similarity">
    <text evidence="3 9">Belongs to the class-II pyridoxal-phosphate-dependent aminotransferase family. Histidinol-phosphate aminotransferase subfamily.</text>
</comment>
<gene>
    <name evidence="9" type="primary">hisC</name>
    <name evidence="11" type="ORF">H4O21_02370</name>
</gene>
<dbReference type="InterPro" id="IPR005861">
    <property type="entry name" value="HisP_aminotrans"/>
</dbReference>
<reference evidence="11 12" key="1">
    <citation type="submission" date="2020-08" db="EMBL/GenBank/DDBJ databases">
        <title>Oceanospirillum sp. nov. isolated from marine sediment.</title>
        <authorList>
            <person name="Ji X."/>
        </authorList>
    </citation>
    <scope>NUCLEOTIDE SEQUENCE [LARGE SCALE GENOMIC DNA]</scope>
    <source>
        <strain evidence="11 12">D5</strain>
    </source>
</reference>
<evidence type="ECO:0000256" key="4">
    <source>
        <dbReference type="ARBA" id="ARBA00011738"/>
    </source>
</evidence>
<dbReference type="GO" id="GO:0004400">
    <property type="term" value="F:histidinol-phosphate transaminase activity"/>
    <property type="evidence" value="ECO:0007669"/>
    <property type="project" value="UniProtKB-UniRule"/>
</dbReference>
<dbReference type="InterPro" id="IPR015421">
    <property type="entry name" value="PyrdxlP-dep_Trfase_major"/>
</dbReference>
<dbReference type="NCBIfam" id="TIGR01141">
    <property type="entry name" value="hisC"/>
    <property type="match status" value="1"/>
</dbReference>
<comment type="cofactor">
    <cofactor evidence="1 9">
        <name>pyridoxal 5'-phosphate</name>
        <dbReference type="ChEBI" id="CHEBI:597326"/>
    </cofactor>
</comment>
<dbReference type="PROSITE" id="PS00599">
    <property type="entry name" value="AA_TRANSFER_CLASS_2"/>
    <property type="match status" value="1"/>
</dbReference>
<evidence type="ECO:0000256" key="2">
    <source>
        <dbReference type="ARBA" id="ARBA00005011"/>
    </source>
</evidence>
<keyword evidence="12" id="KW-1185">Reference proteome</keyword>
<dbReference type="RefSeq" id="WP_182807232.1">
    <property type="nucleotide sequence ID" value="NZ_JACJFM010000002.1"/>
</dbReference>
<dbReference type="GO" id="GO:0030170">
    <property type="term" value="F:pyridoxal phosphate binding"/>
    <property type="evidence" value="ECO:0007669"/>
    <property type="project" value="InterPro"/>
</dbReference>
<dbReference type="InterPro" id="IPR015424">
    <property type="entry name" value="PyrdxlP-dep_Trfase"/>
</dbReference>
<evidence type="ECO:0000256" key="7">
    <source>
        <dbReference type="ARBA" id="ARBA00022898"/>
    </source>
</evidence>
<keyword evidence="6 9" id="KW-0808">Transferase</keyword>
<organism evidence="11 12">
    <name type="scientific">Oceanospirillum sediminis</name>
    <dbReference type="NCBI Taxonomy" id="2760088"/>
    <lineage>
        <taxon>Bacteria</taxon>
        <taxon>Pseudomonadati</taxon>
        <taxon>Pseudomonadota</taxon>
        <taxon>Gammaproteobacteria</taxon>
        <taxon>Oceanospirillales</taxon>
        <taxon>Oceanospirillaceae</taxon>
        <taxon>Oceanospirillum</taxon>
    </lineage>
</organism>
<comment type="pathway">
    <text evidence="2 9">Amino-acid biosynthesis; L-histidine biosynthesis; L-histidine from 5-phospho-alpha-D-ribose 1-diphosphate: step 7/9.</text>
</comment>
<dbReference type="UniPathway" id="UPA00031">
    <property type="reaction ID" value="UER00012"/>
</dbReference>
<evidence type="ECO:0000256" key="1">
    <source>
        <dbReference type="ARBA" id="ARBA00001933"/>
    </source>
</evidence>
<feature type="domain" description="Aminotransferase class I/classII large" evidence="10">
    <location>
        <begin position="35"/>
        <end position="361"/>
    </location>
</feature>
<evidence type="ECO:0000256" key="3">
    <source>
        <dbReference type="ARBA" id="ARBA00007970"/>
    </source>
</evidence>
<dbReference type="InterPro" id="IPR050106">
    <property type="entry name" value="HistidinolP_aminotransfase"/>
</dbReference>
<evidence type="ECO:0000256" key="9">
    <source>
        <dbReference type="HAMAP-Rule" id="MF_01023"/>
    </source>
</evidence>
<dbReference type="InterPro" id="IPR015422">
    <property type="entry name" value="PyrdxlP-dep_Trfase_small"/>
</dbReference>
<keyword evidence="7 9" id="KW-0663">Pyridoxal phosphate</keyword>
<accession>A0A839IL65</accession>
<dbReference type="Gene3D" id="3.90.1150.10">
    <property type="entry name" value="Aspartate Aminotransferase, domain 1"/>
    <property type="match status" value="1"/>
</dbReference>
<keyword evidence="9" id="KW-0368">Histidine biosynthesis</keyword>
<dbReference type="HAMAP" id="MF_01023">
    <property type="entry name" value="HisC_aminotrans_2"/>
    <property type="match status" value="1"/>
</dbReference>
<name>A0A839IL65_9GAMM</name>
<evidence type="ECO:0000313" key="12">
    <source>
        <dbReference type="Proteomes" id="UP000565262"/>
    </source>
</evidence>
<dbReference type="PANTHER" id="PTHR43643">
    <property type="entry name" value="HISTIDINOL-PHOSPHATE AMINOTRANSFERASE 2"/>
    <property type="match status" value="1"/>
</dbReference>
<dbReference type="CDD" id="cd00609">
    <property type="entry name" value="AAT_like"/>
    <property type="match status" value="1"/>
</dbReference>
<dbReference type="PANTHER" id="PTHR43643:SF3">
    <property type="entry name" value="HISTIDINOL-PHOSPHATE AMINOTRANSFERASE"/>
    <property type="match status" value="1"/>
</dbReference>
<evidence type="ECO:0000259" key="10">
    <source>
        <dbReference type="Pfam" id="PF00155"/>
    </source>
</evidence>
<dbReference type="GO" id="GO:0000105">
    <property type="term" value="P:L-histidine biosynthetic process"/>
    <property type="evidence" value="ECO:0007669"/>
    <property type="project" value="UniProtKB-UniRule"/>
</dbReference>
<comment type="subunit">
    <text evidence="4 9">Homodimer.</text>
</comment>
<dbReference type="Pfam" id="PF00155">
    <property type="entry name" value="Aminotran_1_2"/>
    <property type="match status" value="1"/>
</dbReference>
<dbReference type="InterPro" id="IPR004839">
    <property type="entry name" value="Aminotransferase_I/II_large"/>
</dbReference>
<dbReference type="Gene3D" id="3.40.640.10">
    <property type="entry name" value="Type I PLP-dependent aspartate aminotransferase-like (Major domain)"/>
    <property type="match status" value="1"/>
</dbReference>
<evidence type="ECO:0000313" key="11">
    <source>
        <dbReference type="EMBL" id="MBB1485454.1"/>
    </source>
</evidence>
<dbReference type="SUPFAM" id="SSF53383">
    <property type="entry name" value="PLP-dependent transferases"/>
    <property type="match status" value="1"/>
</dbReference>
<evidence type="ECO:0000256" key="8">
    <source>
        <dbReference type="ARBA" id="ARBA00047481"/>
    </source>
</evidence>
<dbReference type="Proteomes" id="UP000565262">
    <property type="component" value="Unassembled WGS sequence"/>
</dbReference>
<comment type="caution">
    <text evidence="11">The sequence shown here is derived from an EMBL/GenBank/DDBJ whole genome shotgun (WGS) entry which is preliminary data.</text>
</comment>
<feature type="modified residue" description="N6-(pyridoxal phosphate)lysine" evidence="9">
    <location>
        <position position="228"/>
    </location>
</feature>
<keyword evidence="5 9" id="KW-0032">Aminotransferase</keyword>
<evidence type="ECO:0000256" key="5">
    <source>
        <dbReference type="ARBA" id="ARBA00022576"/>
    </source>
</evidence>